<keyword evidence="1" id="KW-0460">Magnesium</keyword>
<keyword evidence="3" id="KW-1185">Reference proteome</keyword>
<dbReference type="EMBL" id="VIGC01000001">
    <property type="protein sequence ID" value="TQE97893.1"/>
    <property type="molecule type" value="Genomic_DNA"/>
</dbReference>
<dbReference type="Gene3D" id="2.60.120.560">
    <property type="entry name" value="Exo-inulinase, domain 1"/>
    <property type="match status" value="1"/>
</dbReference>
<feature type="binding site" evidence="1">
    <location>
        <position position="61"/>
    </location>
    <ligand>
        <name>Mg(2+)</name>
        <dbReference type="ChEBI" id="CHEBI:18420"/>
        <label>1</label>
    </ligand>
</feature>
<gene>
    <name evidence="2" type="ORF">FKZ61_00500</name>
</gene>
<dbReference type="RefSeq" id="WP_141608107.1">
    <property type="nucleotide sequence ID" value="NZ_VIGC02000001.1"/>
</dbReference>
<accession>A0A540VNZ9</accession>
<feature type="binding site" evidence="1">
    <location>
        <position position="284"/>
    </location>
    <ligand>
        <name>Mg(2+)</name>
        <dbReference type="ChEBI" id="CHEBI:18420"/>
        <label>1</label>
    </ligand>
</feature>
<comment type="caution">
    <text evidence="2">The sequence shown here is derived from an EMBL/GenBank/DDBJ whole genome shotgun (WGS) entry which is preliminary data.</text>
</comment>
<feature type="binding site" evidence="1">
    <location>
        <position position="286"/>
    </location>
    <ligand>
        <name>Mg(2+)</name>
        <dbReference type="ChEBI" id="CHEBI:18420"/>
        <label>1</label>
    </ligand>
</feature>
<evidence type="ECO:0000313" key="2">
    <source>
        <dbReference type="EMBL" id="TQE97893.1"/>
    </source>
</evidence>
<name>A0A540VNZ9_9CHLR</name>
<dbReference type="InParanoid" id="A0A540VNZ9"/>
<comment type="cofactor">
    <cofactor evidence="1">
        <name>Mg(2+)</name>
        <dbReference type="ChEBI" id="CHEBI:18420"/>
    </cofactor>
    <text evidence="1">Binds 2 magnesium ions per subunit.</text>
</comment>
<sequence length="720" mass="79715">MSLPNDYTERVYAGVLGKIIGVYLGRPFEGWTYDRIMAELGEIWYYVHERRNVPLIVTDDDISGTFTFVRALADYGYRRDLTPAQIGQTWLNYIIEERTILWWGGLGNSTEHTAFLRLKQGIPAPQSGSMALNGKVVAEQIGAQIFIDGWAMVAPGDPELAAELARRAASVSHDGEAIYGAQVVAAMEAQAFVESDINRLIDTAVSLIPRDSIIYRLIQDIREWHAQEKDWRKTRERIAAHYGYDKYGGNCHMVPNHALIIHALLHGEDDFQKTLMIANTSGWDTDCNSGNVGCLMGIKNGLAGIDAGPDWRGPVADRLYLPTADGGRAITDAVTEAIHLVNSGRALAGLAPITPKGGARFHFSLPGSVQGFQPETEVESRDTVTVENVLLPQELADEPGRRGLALRYRHLAPGRVARVSTPTFIPSLAVAEYFERRGYALLASPTLYPGQTVRAAVAADAGNATPVRCALYLRYYGPQDELVLRRGPWVELAPGARHEFAWPVEETDGAPIAAIGVELSQDYRADGTVYLDFLTWEGTPRVTFRRPDFEGSMWRRAWVNAISVYGQRWPEAYRLIQNQGRGLLIQGTREWQDYRVTAPLTPHMVKATGIAARVQGLQRYYALLLAPENKARLVKVLDGETVLAEVDFPWRYQRTYELSLTVQGSRLEASIDGQLLFQVQDPDPSLASGGVAFVCEEGRVASEWMRVEGMDVKSSSAHGG</sequence>
<reference evidence="2 3" key="1">
    <citation type="submission" date="2019-06" db="EMBL/GenBank/DDBJ databases">
        <title>Genome sequence of Litorilinea aerophila BAA-2444.</title>
        <authorList>
            <person name="Maclea K.S."/>
            <person name="Maurais E.G."/>
            <person name="Iannazzi L.C."/>
        </authorList>
    </citation>
    <scope>NUCLEOTIDE SEQUENCE [LARGE SCALE GENOMIC DNA]</scope>
    <source>
        <strain evidence="2 3">ATCC BAA-2444</strain>
    </source>
</reference>
<feature type="binding site" evidence="1">
    <location>
        <position position="58"/>
    </location>
    <ligand>
        <name>Mg(2+)</name>
        <dbReference type="ChEBI" id="CHEBI:18420"/>
        <label>1</label>
    </ligand>
</feature>
<proteinExistence type="predicted"/>
<dbReference type="OrthoDB" id="9761704at2"/>
<keyword evidence="1" id="KW-0479">Metal-binding</keyword>
<dbReference type="SUPFAM" id="SSF101478">
    <property type="entry name" value="ADP-ribosylglycohydrolase"/>
    <property type="match status" value="1"/>
</dbReference>
<dbReference type="InterPro" id="IPR005502">
    <property type="entry name" value="Ribosyl_crysJ1"/>
</dbReference>
<feature type="binding site" evidence="1">
    <location>
        <position position="59"/>
    </location>
    <ligand>
        <name>Mg(2+)</name>
        <dbReference type="ChEBI" id="CHEBI:18420"/>
        <label>1</label>
    </ligand>
</feature>
<dbReference type="Gene3D" id="1.10.4080.10">
    <property type="entry name" value="ADP-ribosylation/Crystallin J1"/>
    <property type="match status" value="1"/>
</dbReference>
<dbReference type="AlphaFoldDB" id="A0A540VNZ9"/>
<keyword evidence="2" id="KW-0378">Hydrolase</keyword>
<evidence type="ECO:0000256" key="1">
    <source>
        <dbReference type="PIRSR" id="PIRSR605502-1"/>
    </source>
</evidence>
<protein>
    <submittedName>
        <fullName evidence="2">ADP-ribosylglycohydrolase family protein</fullName>
    </submittedName>
</protein>
<dbReference type="GO" id="GO:0016787">
    <property type="term" value="F:hydrolase activity"/>
    <property type="evidence" value="ECO:0007669"/>
    <property type="project" value="UniProtKB-KW"/>
</dbReference>
<organism evidence="2 3">
    <name type="scientific">Litorilinea aerophila</name>
    <dbReference type="NCBI Taxonomy" id="1204385"/>
    <lineage>
        <taxon>Bacteria</taxon>
        <taxon>Bacillati</taxon>
        <taxon>Chloroflexota</taxon>
        <taxon>Caldilineae</taxon>
        <taxon>Caldilineales</taxon>
        <taxon>Caldilineaceae</taxon>
        <taxon>Litorilinea</taxon>
    </lineage>
</organism>
<evidence type="ECO:0000313" key="3">
    <source>
        <dbReference type="Proteomes" id="UP000317371"/>
    </source>
</evidence>
<dbReference type="InterPro" id="IPR036705">
    <property type="entry name" value="Ribosyl_crysJ1_sf"/>
</dbReference>
<dbReference type="GO" id="GO:0046872">
    <property type="term" value="F:metal ion binding"/>
    <property type="evidence" value="ECO:0007669"/>
    <property type="project" value="UniProtKB-KW"/>
</dbReference>
<dbReference type="Proteomes" id="UP000317371">
    <property type="component" value="Unassembled WGS sequence"/>
</dbReference>
<dbReference type="Pfam" id="PF03747">
    <property type="entry name" value="ADP_ribosyl_GH"/>
    <property type="match status" value="1"/>
</dbReference>